<feature type="region of interest" description="Disordered" evidence="5">
    <location>
        <begin position="175"/>
        <end position="207"/>
    </location>
</feature>
<protein>
    <submittedName>
        <fullName evidence="7">Hemolysin-type calcium-binding repeat-containing protein</fullName>
    </submittedName>
</protein>
<dbReference type="eggNOG" id="COG2931">
    <property type="taxonomic scope" value="Bacteria"/>
</dbReference>
<dbReference type="PANTHER" id="PTHR38340">
    <property type="entry name" value="S-LAYER PROTEIN"/>
    <property type="match status" value="1"/>
</dbReference>
<dbReference type="Pfam" id="PF00353">
    <property type="entry name" value="HemolysinCabind"/>
    <property type="match status" value="1"/>
</dbReference>
<dbReference type="Gene3D" id="2.150.10.10">
    <property type="entry name" value="Serralysin-like metalloprotease, C-terminal"/>
    <property type="match status" value="1"/>
</dbReference>
<organism evidence="7 8">
    <name type="scientific">Sedimentitalea nanhaiensis</name>
    <dbReference type="NCBI Taxonomy" id="999627"/>
    <lineage>
        <taxon>Bacteria</taxon>
        <taxon>Pseudomonadati</taxon>
        <taxon>Pseudomonadota</taxon>
        <taxon>Alphaproteobacteria</taxon>
        <taxon>Rhodobacterales</taxon>
        <taxon>Paracoccaceae</taxon>
        <taxon>Sedimentitalea</taxon>
    </lineage>
</organism>
<evidence type="ECO:0000256" key="2">
    <source>
        <dbReference type="ARBA" id="ARBA00004613"/>
    </source>
</evidence>
<dbReference type="InterPro" id="IPR050557">
    <property type="entry name" value="RTX_toxin/Mannuronan_C5-epim"/>
</dbReference>
<evidence type="ECO:0000259" key="6">
    <source>
        <dbReference type="Pfam" id="PF08548"/>
    </source>
</evidence>
<dbReference type="STRING" id="999627.SAMN05216236_1026"/>
<dbReference type="Proteomes" id="UP000182466">
    <property type="component" value="Unassembled WGS sequence"/>
</dbReference>
<evidence type="ECO:0000256" key="5">
    <source>
        <dbReference type="SAM" id="MobiDB-lite"/>
    </source>
</evidence>
<evidence type="ECO:0000313" key="8">
    <source>
        <dbReference type="Proteomes" id="UP000182466"/>
    </source>
</evidence>
<dbReference type="GO" id="GO:0005509">
    <property type="term" value="F:calcium ion binding"/>
    <property type="evidence" value="ECO:0007669"/>
    <property type="project" value="InterPro"/>
</dbReference>
<dbReference type="InterPro" id="IPR013858">
    <property type="entry name" value="Peptidase_M10B_C"/>
</dbReference>
<evidence type="ECO:0000256" key="3">
    <source>
        <dbReference type="ARBA" id="ARBA00022525"/>
    </source>
</evidence>
<dbReference type="PANTHER" id="PTHR38340:SF1">
    <property type="entry name" value="S-LAYER PROTEIN"/>
    <property type="match status" value="1"/>
</dbReference>
<dbReference type="AlphaFoldDB" id="A0A1I6Y0S0"/>
<dbReference type="SUPFAM" id="SSF51120">
    <property type="entry name" value="beta-Roll"/>
    <property type="match status" value="1"/>
</dbReference>
<keyword evidence="3" id="KW-0964">Secreted</keyword>
<dbReference type="InterPro" id="IPR001343">
    <property type="entry name" value="Hemolysn_Ca-bd"/>
</dbReference>
<evidence type="ECO:0000313" key="7">
    <source>
        <dbReference type="EMBL" id="SFT43734.1"/>
    </source>
</evidence>
<dbReference type="InterPro" id="IPR018511">
    <property type="entry name" value="Hemolysin-typ_Ca-bd_CS"/>
</dbReference>
<dbReference type="EMBL" id="FPAW01000002">
    <property type="protein sequence ID" value="SFT43734.1"/>
    <property type="molecule type" value="Genomic_DNA"/>
</dbReference>
<comment type="cofactor">
    <cofactor evidence="1">
        <name>Ca(2+)</name>
        <dbReference type="ChEBI" id="CHEBI:29108"/>
    </cofactor>
</comment>
<dbReference type="PROSITE" id="PS00330">
    <property type="entry name" value="HEMOLYSIN_CALCIUM"/>
    <property type="match status" value="2"/>
</dbReference>
<dbReference type="PRINTS" id="PR00313">
    <property type="entry name" value="CABNDNGRPT"/>
</dbReference>
<feature type="domain" description="Peptidase M10 serralysin C-terminal" evidence="6">
    <location>
        <begin position="175"/>
        <end position="328"/>
    </location>
</feature>
<dbReference type="GO" id="GO:0005615">
    <property type="term" value="C:extracellular space"/>
    <property type="evidence" value="ECO:0007669"/>
    <property type="project" value="InterPro"/>
</dbReference>
<dbReference type="OrthoDB" id="9342475at2"/>
<keyword evidence="4" id="KW-0677">Repeat</keyword>
<keyword evidence="8" id="KW-1185">Reference proteome</keyword>
<comment type="subcellular location">
    <subcellularLocation>
        <location evidence="2">Secreted</location>
    </subcellularLocation>
</comment>
<dbReference type="InterPro" id="IPR011049">
    <property type="entry name" value="Serralysin-like_metalloprot_C"/>
</dbReference>
<proteinExistence type="predicted"/>
<sequence length="329" mass="35008">MTTQSDSGSIEYAYRGVFENAYRILGYEIDGPKGQIKTGLLLTGTKDAFTLYDITDDGAFYFARHIDNSGTIQGRDYSIYSLSNVTSLITNSGTLKGDVVLGHGVDQVINTGKIFGALQTGDNTGDWFKSGDHVENHGIIRGIVTMSNFDDIFTAFGDARVGSVEAPKVVRGGLGNDTLTGANQNDKFRGNDGNDQLNGLGGNGGDDNLRGGPGQDQIIGGHGHDRLWGGTGADVFVFRAVADSAADAPSDRILNFEPGVDRIDLSQMSTDIAFVGDRVFSATGDVELRFSVLNSGTARVMLDVDGDGTGDLRFLVLDTLHLTTSDFIL</sequence>
<dbReference type="RefSeq" id="WP_027260457.1">
    <property type="nucleotide sequence ID" value="NZ_FPAW01000002.1"/>
</dbReference>
<evidence type="ECO:0000256" key="1">
    <source>
        <dbReference type="ARBA" id="ARBA00001913"/>
    </source>
</evidence>
<accession>A0A1I6Y0S0</accession>
<reference evidence="7 8" key="1">
    <citation type="submission" date="2016-10" db="EMBL/GenBank/DDBJ databases">
        <authorList>
            <person name="de Groot N.N."/>
        </authorList>
    </citation>
    <scope>NUCLEOTIDE SEQUENCE [LARGE SCALE GENOMIC DNA]</scope>
    <source>
        <strain evidence="7 8">CGMCC 1.10959</strain>
    </source>
</reference>
<dbReference type="Pfam" id="PF08548">
    <property type="entry name" value="Peptidase_M10_C"/>
    <property type="match status" value="1"/>
</dbReference>
<name>A0A1I6Y0S0_9RHOB</name>
<gene>
    <name evidence="7" type="ORF">SAMN05216236_1026</name>
</gene>
<evidence type="ECO:0000256" key="4">
    <source>
        <dbReference type="ARBA" id="ARBA00022737"/>
    </source>
</evidence>